<dbReference type="GO" id="GO:0005730">
    <property type="term" value="C:nucleolus"/>
    <property type="evidence" value="ECO:0007669"/>
    <property type="project" value="TreeGrafter"/>
</dbReference>
<evidence type="ECO:0000313" key="2">
    <source>
        <dbReference type="EMBL" id="CAE0609410.1"/>
    </source>
</evidence>
<reference evidence="2" key="1">
    <citation type="submission" date="2021-01" db="EMBL/GenBank/DDBJ databases">
        <authorList>
            <person name="Corre E."/>
            <person name="Pelletier E."/>
            <person name="Niang G."/>
            <person name="Scheremetjew M."/>
            <person name="Finn R."/>
            <person name="Kale V."/>
            <person name="Holt S."/>
            <person name="Cochrane G."/>
            <person name="Meng A."/>
            <person name="Brown T."/>
            <person name="Cohen L."/>
        </authorList>
    </citation>
    <scope>NUCLEOTIDE SEQUENCE</scope>
    <source>
        <strain evidence="2">CCMP1897</strain>
    </source>
</reference>
<dbReference type="PANTHER" id="PTHR13500">
    <property type="entry name" value="NUCLEOLAR PRERIBOSOMAL-ASSOCIATED PROTEIN 1"/>
    <property type="match status" value="1"/>
</dbReference>
<gene>
    <name evidence="2" type="ORF">PSAL00342_LOCUS3229</name>
</gene>
<protein>
    <recommendedName>
        <fullName evidence="1">URB1 C-terminal domain-containing protein</fullName>
    </recommendedName>
</protein>
<dbReference type="InterPro" id="IPR039844">
    <property type="entry name" value="URB1"/>
</dbReference>
<evidence type="ECO:0000259" key="1">
    <source>
        <dbReference type="Pfam" id="PF16201"/>
    </source>
</evidence>
<dbReference type="InterPro" id="IPR032436">
    <property type="entry name" value="URB1_C"/>
</dbReference>
<dbReference type="Pfam" id="PF16201">
    <property type="entry name" value="NopRA1"/>
    <property type="match status" value="1"/>
</dbReference>
<sequence length="1592" mass="178774">MQERLNVTLSMPSFFSTLLPVLSKQHKTTAISAVENLCIELLNSTGLFGGNSHLPLICINSLVALGSKDAIASSCEFFSGVLSSTLKLTAPDRRLQVTPSTDMDHRTYHVLQLSQCCLSNLVKVNDSEKINIMQKTHITAFVALLHVELLQYSNCQGDVASLIINKLDGKECFHGKPSEMIEYSIISLYKYLLARARWTQVMFGDECSWPAMEKMQSLSSTDWSHHLSLVLSEKTISSLNMKLLLLLSGSPSDVKDVLQKYPRSYQEQVTVTKFLQGYFRLHAAGNSTELLSTFLQHHLLLADPHEYGGTLGKRSFEQCSAQAHPSNFDLSSTADIPTCVTLLLTSEPSNCVFTYLWENVHFKMRDLHPNDASSIVGSMGFWLQLTLRHSSFSDARKCYSIHALFDILEYAFSYLYGKASVHLDSLLIDGIWQRIQLQAESRLTVYSVLLRRLSSVLQNIQFTSTEHSERSLCLLRLAQGQLLGLLESSKVFVSQDVQSIIESLLDILSFEKSACLQQFWAQIIEKKTSKNFYLVAVSFLSKIFMTGRLSNSFVRFLDQNFLDTVVDFLDKAPTQEAEKCVCSVLSWVFSSDWELRAIFWDRHLGRLYTYCTVGPFTKSKTELFVVMLENFPIVPGTFAAFLSKVLKQIKGDFLLHNVSKWIHTFALPTVVCLHALKPGSMSGEETHVISLVEECLAAFLLKLNKSTHLGISTRSFTCLLDVIQEAHFLLPHSKVLENFVLVIPRLVKISTDSGISDLQQKQIWIQFGQLYKNRGKQRLGCELHKVLEEFCKFLIVYLKGEQNRSNSRKASHELCFVGVEICQHLRDTDKFVCISCHCMASLSDSFQKLLRIILQCAELCSVFTVFAKELLDILDLSSTNAQTKSNLLRMSWECATKSGTFMQLIVEHDEDREQEIAPQANASSPVPLDLAPEILSRWNLSTNAENHMKKNSRTCCLLFLLTMAEKIANTGSPWKPSPSTDFFTALLSSYYATTCEEDLLLLSVLQCLDSAWGGGYFERHQFQFGRHVQSSSSGEPVNTVTPLLDLIDAQRAAMTMLWFPLDTSSLDVRHCLSCSASSSKNTRIDGGRGTHTRDSNFVYDPSFLLQIVQHRLKGGERIYELAKCGLVGIALAATSSKDKTTRELAYNCLSNMMDSLEREDFKEKTQLSLMLIHVKNSIPESFYKVPSLFSLFWANCSVIVLHPEHWMYPEINRYFLKSAVEDFNRVPLFFKMVHSGKVSQSEERKWMLFLINFGLRSHEDGACLRKQFGIELILALGMSSLCDDKTKMQVLNIVRRATQVEGVATDLVEHSGLIPWLGQVFQQCCCQVETGFGDSFSGLRHEMIVCVLDILVELTLIVTERVQRPSVFSVICMQLLEVSNAILVSSDCRHTSNRPFPRLLCSKIAVAVHGVLVACSKEQRSMPNISRLLFPRALLHLLQIAQDDQALQIVVLIPVEAYGCCSAFTILLENILEIVNEGGHFPDVGNLLNWLARSAPACNTPKLARGLARASLHVFSSRPHSMQTTSLIQNAIVTLLPALRTSHNSYFLQAVNDLAKTSLPSTMTSQSSCSEQLGCTLRSVVSSIDWASIKEL</sequence>
<feature type="domain" description="URB1 C-terminal" evidence="1">
    <location>
        <begin position="1128"/>
        <end position="1316"/>
    </location>
</feature>
<organism evidence="2">
    <name type="scientific">Picocystis salinarum</name>
    <dbReference type="NCBI Taxonomy" id="88271"/>
    <lineage>
        <taxon>Eukaryota</taxon>
        <taxon>Viridiplantae</taxon>
        <taxon>Chlorophyta</taxon>
        <taxon>Picocystophyceae</taxon>
        <taxon>Picocystales</taxon>
        <taxon>Picocystaceae</taxon>
        <taxon>Picocystis</taxon>
    </lineage>
</organism>
<dbReference type="GO" id="GO:0000466">
    <property type="term" value="P:maturation of 5.8S rRNA from tricistronic rRNA transcript (SSU-rRNA, 5.8S rRNA, LSU-rRNA)"/>
    <property type="evidence" value="ECO:0007669"/>
    <property type="project" value="TreeGrafter"/>
</dbReference>
<dbReference type="PANTHER" id="PTHR13500:SF0">
    <property type="entry name" value="NUCLEOLAR PRE-RIBOSOMAL-ASSOCIATED PROTEIN 1"/>
    <property type="match status" value="1"/>
</dbReference>
<dbReference type="EMBL" id="HBIS01003580">
    <property type="protein sequence ID" value="CAE0609410.1"/>
    <property type="molecule type" value="Transcribed_RNA"/>
</dbReference>
<proteinExistence type="predicted"/>
<accession>A0A7S3XDI8</accession>
<name>A0A7S3XDI8_9CHLO</name>
<dbReference type="GO" id="GO:0000463">
    <property type="term" value="P:maturation of LSU-rRNA from tricistronic rRNA transcript (SSU-rRNA, 5.8S rRNA, LSU-rRNA)"/>
    <property type="evidence" value="ECO:0007669"/>
    <property type="project" value="TreeGrafter"/>
</dbReference>